<accession>A0ABS0T9J6</accession>
<dbReference type="InterPro" id="IPR001173">
    <property type="entry name" value="Glyco_trans_2-like"/>
</dbReference>
<comment type="similarity">
    <text evidence="1">Belongs to the glycosyltransferase 2 family.</text>
</comment>
<name>A0ABS0T9J6_9STAP</name>
<reference evidence="3 4" key="1">
    <citation type="submission" date="2020-04" db="EMBL/GenBank/DDBJ databases">
        <title>Staphylococcus species from domestic dog.</title>
        <authorList>
            <person name="Paterson G.K."/>
        </authorList>
    </citation>
    <scope>NUCLEOTIDE SEQUENCE [LARGE SCALE GENOMIC DNA]</scope>
    <source>
        <strain evidence="3 4">H16/1A</strain>
    </source>
</reference>
<evidence type="ECO:0000256" key="1">
    <source>
        <dbReference type="ARBA" id="ARBA00006739"/>
    </source>
</evidence>
<protein>
    <submittedName>
        <fullName evidence="3">Glycosyltransferase</fullName>
    </submittedName>
</protein>
<dbReference type="PANTHER" id="PTHR22916:SF3">
    <property type="entry name" value="UDP-GLCNAC:BETAGAL BETA-1,3-N-ACETYLGLUCOSAMINYLTRANSFERASE-LIKE PROTEIN 1"/>
    <property type="match status" value="1"/>
</dbReference>
<organism evidence="3 4">
    <name type="scientific">Staphylococcus canis</name>
    <dbReference type="NCBI Taxonomy" id="2724942"/>
    <lineage>
        <taxon>Bacteria</taxon>
        <taxon>Bacillati</taxon>
        <taxon>Bacillota</taxon>
        <taxon>Bacilli</taxon>
        <taxon>Bacillales</taxon>
        <taxon>Staphylococcaceae</taxon>
        <taxon>Staphylococcus</taxon>
    </lineage>
</organism>
<dbReference type="Pfam" id="PF00535">
    <property type="entry name" value="Glycos_transf_2"/>
    <property type="match status" value="1"/>
</dbReference>
<dbReference type="EMBL" id="JABANU010000016">
    <property type="protein sequence ID" value="MBI5975392.1"/>
    <property type="molecule type" value="Genomic_DNA"/>
</dbReference>
<dbReference type="PANTHER" id="PTHR22916">
    <property type="entry name" value="GLYCOSYLTRANSFERASE"/>
    <property type="match status" value="1"/>
</dbReference>
<evidence type="ECO:0000259" key="2">
    <source>
        <dbReference type="Pfam" id="PF00535"/>
    </source>
</evidence>
<keyword evidence="4" id="KW-1185">Reference proteome</keyword>
<evidence type="ECO:0000313" key="3">
    <source>
        <dbReference type="EMBL" id="MBI5975392.1"/>
    </source>
</evidence>
<feature type="domain" description="Glycosyltransferase 2-like" evidence="2">
    <location>
        <begin position="539"/>
        <end position="696"/>
    </location>
</feature>
<dbReference type="CDD" id="cd00761">
    <property type="entry name" value="Glyco_tranf_GTA_type"/>
    <property type="match status" value="1"/>
</dbReference>
<comment type="caution">
    <text evidence="3">The sequence shown here is derived from an EMBL/GenBank/DDBJ whole genome shotgun (WGS) entry which is preliminary data.</text>
</comment>
<dbReference type="SUPFAM" id="SSF53448">
    <property type="entry name" value="Nucleotide-diphospho-sugar transferases"/>
    <property type="match status" value="1"/>
</dbReference>
<gene>
    <name evidence="3" type="ORF">HHH54_07215</name>
</gene>
<dbReference type="InterPro" id="IPR029044">
    <property type="entry name" value="Nucleotide-diphossugar_trans"/>
</dbReference>
<sequence>MNLKTLKYLLFGKMKPFQMTEKPIDIKSEENEVLKSISEIMDINPGEATYKINQLGFLSEYVDYLKVFHQTGKGDLSSVYDDIDIDEAIVTKDLFLNYKVGIIADTFLYRALEGSCHLKYINHNGQDDDYDFVIIASTWKGIDGYWEGNTNINSEKYEELTYFIRSLKKRNIPVIFFNKEDPVNFDVFKMHAKEVGTVITTEVSYKEKYRQLIGNDQVYHTHFPINPSIHNPINKSHDTNQSVVFAGSWVQKYQERINDTRTLFDGVIRSDYDLTIFDRNLWLDQTKYQFPSNYIKYIAAPLTHEQTMKMHKLHPNAINLNTIKYSSSMCANRVFELQAMGNFLISNYNTFVNMAFPQVQMIFNENDVQPTLELDALLLDRAKSSSIQNMMLNFNHFKWLRNIAIILGFTAKDFKEPTITVIKEPTDIDIETIVARQSYDNIIISEPGEQITTPYYTYFSSQHEYESDYLKNMVAATMYADVEFITNSDIHDEFVNAYSSKYLTLFKTGITNYRKGYTLGKTYIDNHPLEHNLKTPELSIIVPVHNNGSHLEHKCLRSIIKNKDFERFEVILVDDGSSDKTTIEILKFFDRRYPNIQLIHLDEASGSASTPRNIGIQNAKSDYITFLDPDNEWVGDGINQLLHRIKSNAQIDMVIGNMLKVDNEKTQEHNYYHYFTNYAQSEVTNSTQELLRQTKLKTASIQALIVKKSLITSNNIRMVPGALGQDSLFFLEIMHNANHVEVIDTMIHVYYAAVLTSMTNTISKSFFEKYILIEKEKISFLKKNNYLDVYMNHRFNYYMKNWYIKRIRNSNVVDQPVIEEFLKLYSLYEGIKRPVDKALENEIKNLKSEV</sequence>
<dbReference type="RefSeq" id="WP_198618170.1">
    <property type="nucleotide sequence ID" value="NZ_JABANU010000016.1"/>
</dbReference>
<dbReference type="Proteomes" id="UP000751852">
    <property type="component" value="Unassembled WGS sequence"/>
</dbReference>
<dbReference type="Gene3D" id="3.90.550.10">
    <property type="entry name" value="Spore Coat Polysaccharide Biosynthesis Protein SpsA, Chain A"/>
    <property type="match status" value="1"/>
</dbReference>
<evidence type="ECO:0000313" key="4">
    <source>
        <dbReference type="Proteomes" id="UP000751852"/>
    </source>
</evidence>
<proteinExistence type="inferred from homology"/>